<dbReference type="AlphaFoldDB" id="A0A8S1NCX1"/>
<keyword evidence="1" id="KW-1133">Transmembrane helix</keyword>
<evidence type="ECO:0000313" key="2">
    <source>
        <dbReference type="EMBL" id="CAD8088176.1"/>
    </source>
</evidence>
<comment type="caution">
    <text evidence="2">The sequence shown here is derived from an EMBL/GenBank/DDBJ whole genome shotgun (WGS) entry which is preliminary data.</text>
</comment>
<protein>
    <recommendedName>
        <fullName evidence="4">Transmembrane protein</fullName>
    </recommendedName>
</protein>
<keyword evidence="1" id="KW-0812">Transmembrane</keyword>
<dbReference type="Proteomes" id="UP000692954">
    <property type="component" value="Unassembled WGS sequence"/>
</dbReference>
<feature type="transmembrane region" description="Helical" evidence="1">
    <location>
        <begin position="279"/>
        <end position="300"/>
    </location>
</feature>
<feature type="transmembrane region" description="Helical" evidence="1">
    <location>
        <begin position="240"/>
        <end position="259"/>
    </location>
</feature>
<sequence length="357" mass="42496">MNYSNYAQYSNSQDLIINTQQKNCQSLENKDQISVQKNNEQPIYQNHMVQPVNYPCLSYENESVCGDQQEPNHIIHNEYLQQQQQLQVAQEQKPYQQIKVDDNQTQNIYTDQQIATPFIQTENVNNEDKLNEKCRRDLISKINCFWIIQEIIQIILCIINMASYSYDSIFFDYSAVEYRLTFYVFLILTFGYMIVIRFTKRLWDKQGYQGIIYIIYAILYSFFISGIVSSSHISYNYEKIYFLIGFLYFIGTIGILIMLIQFQVQIKYFKEEEMNLKEFLRGIMAGPLGVLFVISALFGIDSFTILLFYEIVWSFFFTLFYIYSLLQIYRGKFKLRKDQYFVGVVLTYINMLIPFVH</sequence>
<feature type="transmembrane region" description="Helical" evidence="1">
    <location>
        <begin position="178"/>
        <end position="198"/>
    </location>
</feature>
<evidence type="ECO:0000256" key="1">
    <source>
        <dbReference type="SAM" id="Phobius"/>
    </source>
</evidence>
<feature type="transmembrane region" description="Helical" evidence="1">
    <location>
        <begin position="338"/>
        <end position="356"/>
    </location>
</feature>
<dbReference type="OrthoDB" id="311953at2759"/>
<proteinExistence type="predicted"/>
<gene>
    <name evidence="2" type="ORF">PSON_ATCC_30995.1.T0520221</name>
</gene>
<keyword evidence="1" id="KW-0472">Membrane</keyword>
<organism evidence="2 3">
    <name type="scientific">Paramecium sonneborni</name>
    <dbReference type="NCBI Taxonomy" id="65129"/>
    <lineage>
        <taxon>Eukaryota</taxon>
        <taxon>Sar</taxon>
        <taxon>Alveolata</taxon>
        <taxon>Ciliophora</taxon>
        <taxon>Intramacronucleata</taxon>
        <taxon>Oligohymenophorea</taxon>
        <taxon>Peniculida</taxon>
        <taxon>Parameciidae</taxon>
        <taxon>Paramecium</taxon>
    </lineage>
</organism>
<evidence type="ECO:0000313" key="3">
    <source>
        <dbReference type="Proteomes" id="UP000692954"/>
    </source>
</evidence>
<feature type="transmembrane region" description="Helical" evidence="1">
    <location>
        <begin position="210"/>
        <end position="228"/>
    </location>
</feature>
<feature type="transmembrane region" description="Helical" evidence="1">
    <location>
        <begin position="306"/>
        <end position="326"/>
    </location>
</feature>
<evidence type="ECO:0008006" key="4">
    <source>
        <dbReference type="Google" id="ProtNLM"/>
    </source>
</evidence>
<keyword evidence="3" id="KW-1185">Reference proteome</keyword>
<dbReference type="EMBL" id="CAJJDN010000052">
    <property type="protein sequence ID" value="CAD8088176.1"/>
    <property type="molecule type" value="Genomic_DNA"/>
</dbReference>
<feature type="transmembrane region" description="Helical" evidence="1">
    <location>
        <begin position="145"/>
        <end position="166"/>
    </location>
</feature>
<accession>A0A8S1NCX1</accession>
<reference evidence="2" key="1">
    <citation type="submission" date="2021-01" db="EMBL/GenBank/DDBJ databases">
        <authorList>
            <consortium name="Genoscope - CEA"/>
            <person name="William W."/>
        </authorList>
    </citation>
    <scope>NUCLEOTIDE SEQUENCE</scope>
</reference>
<name>A0A8S1NCX1_9CILI</name>